<evidence type="ECO:0008006" key="3">
    <source>
        <dbReference type="Google" id="ProtNLM"/>
    </source>
</evidence>
<evidence type="ECO:0000313" key="2">
    <source>
        <dbReference type="Proteomes" id="UP001501867"/>
    </source>
</evidence>
<dbReference type="Proteomes" id="UP001501867">
    <property type="component" value="Unassembled WGS sequence"/>
</dbReference>
<keyword evidence="2" id="KW-1185">Reference proteome</keyword>
<comment type="caution">
    <text evidence="1">The sequence shown here is derived from an EMBL/GenBank/DDBJ whole genome shotgun (WGS) entry which is preliminary data.</text>
</comment>
<reference evidence="2" key="1">
    <citation type="journal article" date="2019" name="Int. J. Syst. Evol. Microbiol.">
        <title>The Global Catalogue of Microorganisms (GCM) 10K type strain sequencing project: providing services to taxonomists for standard genome sequencing and annotation.</title>
        <authorList>
            <consortium name="The Broad Institute Genomics Platform"/>
            <consortium name="The Broad Institute Genome Sequencing Center for Infectious Disease"/>
            <person name="Wu L."/>
            <person name="Ma J."/>
        </authorList>
    </citation>
    <scope>NUCLEOTIDE SEQUENCE [LARGE SCALE GENOMIC DNA]</scope>
    <source>
        <strain evidence="2">JCM 4505</strain>
    </source>
</reference>
<evidence type="ECO:0000313" key="1">
    <source>
        <dbReference type="EMBL" id="GAA0322288.1"/>
    </source>
</evidence>
<gene>
    <name evidence="1" type="ORF">GCM10010302_71840</name>
</gene>
<sequence length="254" mass="27383">MCHPYASTAPACARIPSGMLGTSGRAASFYAVGRGGTGGYGQEHGGGEGTVAGFRSLAYQVRDARNDRALRRHSLRRCLERFAPYGHRATWWHLCDRHGIAPEDRGADPLRLVAALEELEDARAVWLEYERQFAARRRREKHDGVRQPEWAWGGSGDAVVRCADPGVRPEGTLGEVLRRLVRVLESEPGTACPVCGERELRWEPPLSGPAAWGGAWAWDGPVCGGCGIVVPRPALADAALVHPVLAHPASADAA</sequence>
<accession>A0ABN0W120</accession>
<dbReference type="EMBL" id="BAAABV010000030">
    <property type="protein sequence ID" value="GAA0322288.1"/>
    <property type="molecule type" value="Genomic_DNA"/>
</dbReference>
<organism evidence="1 2">
    <name type="scientific">Streptomyces polychromogenes</name>
    <dbReference type="NCBI Taxonomy" id="67342"/>
    <lineage>
        <taxon>Bacteria</taxon>
        <taxon>Bacillati</taxon>
        <taxon>Actinomycetota</taxon>
        <taxon>Actinomycetes</taxon>
        <taxon>Kitasatosporales</taxon>
        <taxon>Streptomycetaceae</taxon>
        <taxon>Streptomyces</taxon>
    </lineage>
</organism>
<name>A0ABN0W120_9ACTN</name>
<proteinExistence type="predicted"/>
<protein>
    <recommendedName>
        <fullName evidence="3">DNA-binding protein</fullName>
    </recommendedName>
</protein>